<keyword evidence="4" id="KW-0808">Transferase</keyword>
<keyword evidence="5" id="KW-0547">Nucleotide-binding</keyword>
<dbReference type="SUPFAM" id="SSF52172">
    <property type="entry name" value="CheY-like"/>
    <property type="match status" value="1"/>
</dbReference>
<keyword evidence="16" id="KW-1185">Reference proteome</keyword>
<dbReference type="Gene3D" id="3.30.565.10">
    <property type="entry name" value="Histidine kinase-like ATPase, C-terminal domain"/>
    <property type="match status" value="1"/>
</dbReference>
<evidence type="ECO:0000256" key="3">
    <source>
        <dbReference type="ARBA" id="ARBA00022553"/>
    </source>
</evidence>
<evidence type="ECO:0000256" key="8">
    <source>
        <dbReference type="ARBA" id="ARBA00023012"/>
    </source>
</evidence>
<keyword evidence="11" id="KW-0175">Coiled coil</keyword>
<evidence type="ECO:0000259" key="14">
    <source>
        <dbReference type="PROSITE" id="PS50894"/>
    </source>
</evidence>
<keyword evidence="8" id="KW-0902">Two-component regulatory system</keyword>
<gene>
    <name evidence="15" type="ORF">JRJ22_04415</name>
</gene>
<name>A0ABX7LCM6_9BACL</name>
<dbReference type="SUPFAM" id="SSF47384">
    <property type="entry name" value="Homodimeric domain of signal transducing histidine kinase"/>
    <property type="match status" value="1"/>
</dbReference>
<sequence length="561" mass="61909">MIDHEQEIRKLRGTIEKLSHQVIDGQHREEQILAEFSAMNNELITMHRLLAKNNAELKELKEEAEASNRAKSLFLATVSHEIRTPMNGILGMTELLGAEGMAEEQQSYLQVIRESAQYLLQMINNLLDISKIEARKMELNKISFSVDDLLEHAFKLLSPAAVKRGNTLKCHAGSGVAGTLEGDSPKILQVLINLLGNAVKFTQNGEVELSVSLEGEDEFCQRLCFAVRDEGIGIPLEDQAALFRPYSQIIRDAEKAVEGTGLGLSICKSMVELMGGTIRVDSSPGEGSTFRFELMLDKPASLPEPQPTAEAALPVARFSTLPVLVAEDNGLNRTLLQQQLKRLGITEVHLVGSGSEAVEAWQQQKYGLILMDSRLPGMNGDEAVRLIRQLELSGGRPRIPIIGVTGDGAEESRLQFVRAGLDDWAAKPLSLQKLQQLLDKWFGREPYIPVLQQDTLTGIREMDGEDEPQFLRMLVEIFKSDTPLRLAALDAAASMRDLPEMAAVAHGLKSGSLSIGAQYFSHLCALVELHARADEYDLAVQQLTKLGPAYEEACRELENLL</sequence>
<accession>A0ABX7LCM6</accession>
<evidence type="ECO:0000256" key="7">
    <source>
        <dbReference type="ARBA" id="ARBA00022840"/>
    </source>
</evidence>
<evidence type="ECO:0000256" key="2">
    <source>
        <dbReference type="ARBA" id="ARBA00012438"/>
    </source>
</evidence>
<evidence type="ECO:0000313" key="15">
    <source>
        <dbReference type="EMBL" id="QSF45885.1"/>
    </source>
</evidence>
<dbReference type="SMART" id="SM00388">
    <property type="entry name" value="HisKA"/>
    <property type="match status" value="1"/>
</dbReference>
<feature type="modified residue" description="4-aspartylphosphate" evidence="10">
    <location>
        <position position="372"/>
    </location>
</feature>
<reference evidence="15 16" key="1">
    <citation type="submission" date="2021-02" db="EMBL/GenBank/DDBJ databases">
        <title>Paenibacillus tianjinensis sp. nov.</title>
        <authorList>
            <person name="Liu H."/>
        </authorList>
    </citation>
    <scope>NUCLEOTIDE SEQUENCE [LARGE SCALE GENOMIC DNA]</scope>
    <source>
        <strain evidence="15 16">TB2019</strain>
    </source>
</reference>
<keyword evidence="3 10" id="KW-0597">Phosphoprotein</keyword>
<evidence type="ECO:0000256" key="4">
    <source>
        <dbReference type="ARBA" id="ARBA00022679"/>
    </source>
</evidence>
<dbReference type="SMART" id="SM00387">
    <property type="entry name" value="HATPase_c"/>
    <property type="match status" value="1"/>
</dbReference>
<dbReference type="PROSITE" id="PS50110">
    <property type="entry name" value="RESPONSE_REGULATORY"/>
    <property type="match status" value="1"/>
</dbReference>
<dbReference type="InterPro" id="IPR036097">
    <property type="entry name" value="HisK_dim/P_sf"/>
</dbReference>
<feature type="domain" description="Histidine kinase" evidence="12">
    <location>
        <begin position="77"/>
        <end position="298"/>
    </location>
</feature>
<dbReference type="Pfam" id="PF00512">
    <property type="entry name" value="HisKA"/>
    <property type="match status" value="1"/>
</dbReference>
<dbReference type="InterPro" id="IPR005467">
    <property type="entry name" value="His_kinase_dom"/>
</dbReference>
<dbReference type="InterPro" id="IPR004358">
    <property type="entry name" value="Sig_transdc_His_kin-like_C"/>
</dbReference>
<comment type="catalytic activity">
    <reaction evidence="1">
        <text>ATP + protein L-histidine = ADP + protein N-phospho-L-histidine.</text>
        <dbReference type="EC" id="2.7.13.3"/>
    </reaction>
</comment>
<dbReference type="Pfam" id="PF01627">
    <property type="entry name" value="Hpt"/>
    <property type="match status" value="1"/>
</dbReference>
<dbReference type="CDD" id="cd00082">
    <property type="entry name" value="HisKA"/>
    <property type="match status" value="1"/>
</dbReference>
<dbReference type="InterPro" id="IPR003594">
    <property type="entry name" value="HATPase_dom"/>
</dbReference>
<evidence type="ECO:0000259" key="12">
    <source>
        <dbReference type="PROSITE" id="PS50109"/>
    </source>
</evidence>
<evidence type="ECO:0000256" key="6">
    <source>
        <dbReference type="ARBA" id="ARBA00022777"/>
    </source>
</evidence>
<keyword evidence="7" id="KW-0067">ATP-binding</keyword>
<protein>
    <recommendedName>
        <fullName evidence="2">histidine kinase</fullName>
        <ecNumber evidence="2">2.7.13.3</ecNumber>
    </recommendedName>
</protein>
<dbReference type="Gene3D" id="1.20.120.160">
    <property type="entry name" value="HPT domain"/>
    <property type="match status" value="1"/>
</dbReference>
<dbReference type="Proteomes" id="UP000663452">
    <property type="component" value="Chromosome"/>
</dbReference>
<dbReference type="InterPro" id="IPR036890">
    <property type="entry name" value="HATPase_C_sf"/>
</dbReference>
<dbReference type="SUPFAM" id="SSF47226">
    <property type="entry name" value="Histidine-containing phosphotransfer domain, HPT domain"/>
    <property type="match status" value="1"/>
</dbReference>
<dbReference type="RefSeq" id="WP_206103407.1">
    <property type="nucleotide sequence ID" value="NZ_CP070969.1"/>
</dbReference>
<dbReference type="EC" id="2.7.13.3" evidence="2"/>
<feature type="domain" description="HPt" evidence="14">
    <location>
        <begin position="467"/>
        <end position="561"/>
    </location>
</feature>
<dbReference type="SMART" id="SM00448">
    <property type="entry name" value="REC"/>
    <property type="match status" value="1"/>
</dbReference>
<dbReference type="PANTHER" id="PTHR45339:SF5">
    <property type="entry name" value="HISTIDINE KINASE"/>
    <property type="match status" value="1"/>
</dbReference>
<dbReference type="Gene3D" id="1.10.287.130">
    <property type="match status" value="1"/>
</dbReference>
<evidence type="ECO:0000259" key="13">
    <source>
        <dbReference type="PROSITE" id="PS50110"/>
    </source>
</evidence>
<dbReference type="PANTHER" id="PTHR45339">
    <property type="entry name" value="HYBRID SIGNAL TRANSDUCTION HISTIDINE KINASE J"/>
    <property type="match status" value="1"/>
</dbReference>
<feature type="coiled-coil region" evidence="11">
    <location>
        <begin position="1"/>
        <end position="70"/>
    </location>
</feature>
<dbReference type="PRINTS" id="PR00344">
    <property type="entry name" value="BCTRLSENSOR"/>
</dbReference>
<dbReference type="CDD" id="cd16922">
    <property type="entry name" value="HATPase_EvgS-ArcB-TorS-like"/>
    <property type="match status" value="1"/>
</dbReference>
<organism evidence="15 16">
    <name type="scientific">Paenibacillus tianjinensis</name>
    <dbReference type="NCBI Taxonomy" id="2810347"/>
    <lineage>
        <taxon>Bacteria</taxon>
        <taxon>Bacillati</taxon>
        <taxon>Bacillota</taxon>
        <taxon>Bacilli</taxon>
        <taxon>Bacillales</taxon>
        <taxon>Paenibacillaceae</taxon>
        <taxon>Paenibacillus</taxon>
    </lineage>
</organism>
<evidence type="ECO:0000256" key="1">
    <source>
        <dbReference type="ARBA" id="ARBA00000085"/>
    </source>
</evidence>
<dbReference type="InterPro" id="IPR008207">
    <property type="entry name" value="Sig_transdc_His_kin_Hpt_dom"/>
</dbReference>
<dbReference type="CDD" id="cd17546">
    <property type="entry name" value="REC_hyHK_CKI1_RcsC-like"/>
    <property type="match status" value="1"/>
</dbReference>
<keyword evidence="6" id="KW-0418">Kinase</keyword>
<dbReference type="InterPro" id="IPR011006">
    <property type="entry name" value="CheY-like_superfamily"/>
</dbReference>
<dbReference type="SUPFAM" id="SSF55874">
    <property type="entry name" value="ATPase domain of HSP90 chaperone/DNA topoisomerase II/histidine kinase"/>
    <property type="match status" value="1"/>
</dbReference>
<evidence type="ECO:0000256" key="9">
    <source>
        <dbReference type="PROSITE-ProRule" id="PRU00110"/>
    </source>
</evidence>
<dbReference type="Pfam" id="PF00072">
    <property type="entry name" value="Response_reg"/>
    <property type="match status" value="1"/>
</dbReference>
<dbReference type="Gene3D" id="3.40.50.2300">
    <property type="match status" value="1"/>
</dbReference>
<evidence type="ECO:0000256" key="11">
    <source>
        <dbReference type="SAM" id="Coils"/>
    </source>
</evidence>
<dbReference type="EMBL" id="CP070969">
    <property type="protein sequence ID" value="QSF45885.1"/>
    <property type="molecule type" value="Genomic_DNA"/>
</dbReference>
<dbReference type="Pfam" id="PF02518">
    <property type="entry name" value="HATPase_c"/>
    <property type="match status" value="1"/>
</dbReference>
<evidence type="ECO:0000313" key="16">
    <source>
        <dbReference type="Proteomes" id="UP000663452"/>
    </source>
</evidence>
<proteinExistence type="predicted"/>
<evidence type="ECO:0000256" key="10">
    <source>
        <dbReference type="PROSITE-ProRule" id="PRU00169"/>
    </source>
</evidence>
<dbReference type="InterPro" id="IPR003661">
    <property type="entry name" value="HisK_dim/P_dom"/>
</dbReference>
<feature type="domain" description="Response regulatory" evidence="13">
    <location>
        <begin position="322"/>
        <end position="442"/>
    </location>
</feature>
<dbReference type="PROSITE" id="PS50109">
    <property type="entry name" value="HIS_KIN"/>
    <property type="match status" value="1"/>
</dbReference>
<dbReference type="InterPro" id="IPR036641">
    <property type="entry name" value="HPT_dom_sf"/>
</dbReference>
<feature type="modified residue" description="Phosphohistidine" evidence="9">
    <location>
        <position position="506"/>
    </location>
</feature>
<evidence type="ECO:0000256" key="5">
    <source>
        <dbReference type="ARBA" id="ARBA00022741"/>
    </source>
</evidence>
<dbReference type="PROSITE" id="PS50894">
    <property type="entry name" value="HPT"/>
    <property type="match status" value="1"/>
</dbReference>
<dbReference type="InterPro" id="IPR001789">
    <property type="entry name" value="Sig_transdc_resp-reg_receiver"/>
</dbReference>